<organism evidence="14 15">
    <name type="scientific">Helcococcus kunzii ATCC 51366</name>
    <dbReference type="NCBI Taxonomy" id="883114"/>
    <lineage>
        <taxon>Bacteria</taxon>
        <taxon>Bacillati</taxon>
        <taxon>Bacillota</taxon>
        <taxon>Tissierellia</taxon>
        <taxon>Tissierellales</taxon>
        <taxon>Peptoniphilaceae</taxon>
        <taxon>Helcococcus</taxon>
    </lineage>
</organism>
<feature type="binding site" evidence="10">
    <location>
        <begin position="11"/>
        <end position="16"/>
    </location>
    <ligand>
        <name>substrate</name>
    </ligand>
</feature>
<keyword evidence="4 10" id="KW-0808">Transferase</keyword>
<evidence type="ECO:0000256" key="10">
    <source>
        <dbReference type="HAMAP-Rule" id="MF_00185"/>
    </source>
</evidence>
<evidence type="ECO:0000313" key="14">
    <source>
        <dbReference type="EMBL" id="EHR34461.1"/>
    </source>
</evidence>
<evidence type="ECO:0000256" key="4">
    <source>
        <dbReference type="ARBA" id="ARBA00022679"/>
    </source>
</evidence>
<dbReference type="PATRIC" id="fig|883114.3.peg.760"/>
<feature type="site" description="Interaction with substrate tRNA" evidence="10">
    <location>
        <position position="123"/>
    </location>
</feature>
<sequence length="303" mass="35625">MNDVIIISGPTAVGKTSLSIQIAKQLNTEIISADSMQIYKHMDIGTAKIKDSEMDGIKHHLIDIIEPDENYSVHDFQKSAYRIIEEMLKNNKIPVIVGGTGLYLDSLIYDYDFINVKPDYELRKKLEEEYSKNPQTLLDKVYSINYENYSHLNIKDKKKLIRAIEVFEKSGKLINYDREKSIKDINYHLFVLTNDRKIIYDRINKRVDIMIESGLIDEVKSLLEDGVDPNSQSMKAIGYREVISYLNNEYTYEEMIDKLKQNSRHYAKRQLTWFRRNEYSQWLDVSKYNENKMIKYILSSVND</sequence>
<comment type="caution">
    <text evidence="14">The sequence shown here is derived from an EMBL/GenBank/DDBJ whole genome shotgun (WGS) entry which is preliminary data.</text>
</comment>
<name>H3NN57_9FIRM</name>
<feature type="site" description="Interaction with substrate tRNA" evidence="10">
    <location>
        <position position="100"/>
    </location>
</feature>
<evidence type="ECO:0000256" key="8">
    <source>
        <dbReference type="ARBA" id="ARBA00022842"/>
    </source>
</evidence>
<dbReference type="Gene3D" id="3.40.50.300">
    <property type="entry name" value="P-loop containing nucleotide triphosphate hydrolases"/>
    <property type="match status" value="1"/>
</dbReference>
<dbReference type="Gene3D" id="1.10.20.140">
    <property type="match status" value="1"/>
</dbReference>
<keyword evidence="7 10" id="KW-0067">ATP-binding</keyword>
<comment type="function">
    <text evidence="2 10 12">Catalyzes the transfer of a dimethylallyl group onto the adenine at position 37 in tRNAs that read codons beginning with uridine, leading to the formation of N6-(dimethylallyl)adenosine (i(6)A).</text>
</comment>
<dbReference type="HOGENOM" id="CLU_032616_0_1_9"/>
<feature type="region of interest" description="Interaction with substrate tRNA" evidence="10">
    <location>
        <begin position="34"/>
        <end position="37"/>
    </location>
</feature>
<evidence type="ECO:0000256" key="12">
    <source>
        <dbReference type="RuleBase" id="RU003784"/>
    </source>
</evidence>
<proteinExistence type="inferred from homology"/>
<dbReference type="OrthoDB" id="9776390at2"/>
<dbReference type="EC" id="2.5.1.75" evidence="10"/>
<comment type="catalytic activity">
    <reaction evidence="9 10 11">
        <text>adenosine(37) in tRNA + dimethylallyl diphosphate = N(6)-dimethylallyladenosine(37) in tRNA + diphosphate</text>
        <dbReference type="Rhea" id="RHEA:26482"/>
        <dbReference type="Rhea" id="RHEA-COMP:10162"/>
        <dbReference type="Rhea" id="RHEA-COMP:10375"/>
        <dbReference type="ChEBI" id="CHEBI:33019"/>
        <dbReference type="ChEBI" id="CHEBI:57623"/>
        <dbReference type="ChEBI" id="CHEBI:74411"/>
        <dbReference type="ChEBI" id="CHEBI:74415"/>
        <dbReference type="EC" id="2.5.1.75"/>
    </reaction>
</comment>
<dbReference type="RefSeq" id="WP_005398122.1">
    <property type="nucleotide sequence ID" value="NZ_JH601088.1"/>
</dbReference>
<accession>H3NN57</accession>
<evidence type="ECO:0000256" key="7">
    <source>
        <dbReference type="ARBA" id="ARBA00022840"/>
    </source>
</evidence>
<dbReference type="PANTHER" id="PTHR11088:SF60">
    <property type="entry name" value="TRNA DIMETHYLALLYLTRANSFERASE"/>
    <property type="match status" value="1"/>
</dbReference>
<dbReference type="GO" id="GO:0006400">
    <property type="term" value="P:tRNA modification"/>
    <property type="evidence" value="ECO:0007669"/>
    <property type="project" value="TreeGrafter"/>
</dbReference>
<dbReference type="eggNOG" id="COG0324">
    <property type="taxonomic scope" value="Bacteria"/>
</dbReference>
<evidence type="ECO:0000256" key="9">
    <source>
        <dbReference type="ARBA" id="ARBA00049563"/>
    </source>
</evidence>
<dbReference type="GO" id="GO:0052381">
    <property type="term" value="F:tRNA dimethylallyltransferase activity"/>
    <property type="evidence" value="ECO:0007669"/>
    <property type="project" value="UniProtKB-UniRule"/>
</dbReference>
<dbReference type="HAMAP" id="MF_00185">
    <property type="entry name" value="IPP_trans"/>
    <property type="match status" value="1"/>
</dbReference>
<keyword evidence="6 10" id="KW-0547">Nucleotide-binding</keyword>
<evidence type="ECO:0000256" key="3">
    <source>
        <dbReference type="ARBA" id="ARBA00005842"/>
    </source>
</evidence>
<comment type="cofactor">
    <cofactor evidence="1 10">
        <name>Mg(2+)</name>
        <dbReference type="ChEBI" id="CHEBI:18420"/>
    </cofactor>
</comment>
<keyword evidence="8 10" id="KW-0460">Magnesium</keyword>
<comment type="caution">
    <text evidence="10">Lacks conserved residue(s) required for the propagation of feature annotation.</text>
</comment>
<evidence type="ECO:0000313" key="15">
    <source>
        <dbReference type="Proteomes" id="UP000004191"/>
    </source>
</evidence>
<evidence type="ECO:0000256" key="6">
    <source>
        <dbReference type="ARBA" id="ARBA00022741"/>
    </source>
</evidence>
<dbReference type="InterPro" id="IPR039657">
    <property type="entry name" value="Dimethylallyltransferase"/>
</dbReference>
<protein>
    <recommendedName>
        <fullName evidence="10">tRNA dimethylallyltransferase</fullName>
        <ecNumber evidence="10">2.5.1.75</ecNumber>
    </recommendedName>
    <alternativeName>
        <fullName evidence="10">Dimethylallyl diphosphate:tRNA dimethylallyltransferase</fullName>
        <shortName evidence="10">DMAPP:tRNA dimethylallyltransferase</shortName>
        <shortName evidence="10">DMATase</shortName>
    </alternativeName>
    <alternativeName>
        <fullName evidence="10">Isopentenyl-diphosphate:tRNA isopentenyltransferase</fullName>
        <shortName evidence="10">IPP transferase</shortName>
        <shortName evidence="10">IPPT</shortName>
        <shortName evidence="10">IPTase</shortName>
    </alternativeName>
</protein>
<dbReference type="PANTHER" id="PTHR11088">
    <property type="entry name" value="TRNA DIMETHYLALLYLTRANSFERASE"/>
    <property type="match status" value="1"/>
</dbReference>
<dbReference type="Proteomes" id="UP000004191">
    <property type="component" value="Unassembled WGS sequence"/>
</dbReference>
<dbReference type="AlphaFoldDB" id="H3NN57"/>
<comment type="similarity">
    <text evidence="3 10 13">Belongs to the IPP transferase family.</text>
</comment>
<feature type="binding site" evidence="10">
    <location>
        <begin position="9"/>
        <end position="16"/>
    </location>
    <ligand>
        <name>ATP</name>
        <dbReference type="ChEBI" id="CHEBI:30616"/>
    </ligand>
</feature>
<dbReference type="NCBIfam" id="TIGR00174">
    <property type="entry name" value="miaA"/>
    <property type="match status" value="1"/>
</dbReference>
<reference evidence="14 15" key="1">
    <citation type="submission" date="2012-01" db="EMBL/GenBank/DDBJ databases">
        <title>The Genome Sequence of Helcococcus kunzii ATCC 51366.</title>
        <authorList>
            <consortium name="The Broad Institute Genome Sequencing Platform"/>
            <person name="Earl A."/>
            <person name="Ward D."/>
            <person name="Feldgarden M."/>
            <person name="Gevers D."/>
            <person name="Huys G."/>
            <person name="Young S.K."/>
            <person name="Zeng Q."/>
            <person name="Gargeya S."/>
            <person name="Fitzgerald M."/>
            <person name="Haas B."/>
            <person name="Abouelleil A."/>
            <person name="Alvarado L."/>
            <person name="Arachchi H.M."/>
            <person name="Berlin A."/>
            <person name="Chapman S.B."/>
            <person name="Gearin G."/>
            <person name="Goldberg J."/>
            <person name="Griggs A."/>
            <person name="Gujja S."/>
            <person name="Hansen M."/>
            <person name="Heiman D."/>
            <person name="Howarth C."/>
            <person name="Larimer J."/>
            <person name="Lui A."/>
            <person name="MacDonald P.J.P."/>
            <person name="McCowen C."/>
            <person name="Montmayeur A."/>
            <person name="Murphy C."/>
            <person name="Neiman D."/>
            <person name="Pearson M."/>
            <person name="Priest M."/>
            <person name="Roberts A."/>
            <person name="Saif S."/>
            <person name="Shea T."/>
            <person name="Sisk P."/>
            <person name="Stolte C."/>
            <person name="Sykes S."/>
            <person name="Wortman J."/>
            <person name="Nusbaum C."/>
            <person name="Birren B."/>
        </authorList>
    </citation>
    <scope>NUCLEOTIDE SEQUENCE [LARGE SCALE GENOMIC DNA]</scope>
    <source>
        <strain evidence="14 15">ATCC 51366</strain>
    </source>
</reference>
<comment type="subunit">
    <text evidence="10">Monomer.</text>
</comment>
<evidence type="ECO:0000256" key="11">
    <source>
        <dbReference type="RuleBase" id="RU003783"/>
    </source>
</evidence>
<dbReference type="Pfam" id="PF01715">
    <property type="entry name" value="IPPT"/>
    <property type="match status" value="1"/>
</dbReference>
<evidence type="ECO:0000256" key="5">
    <source>
        <dbReference type="ARBA" id="ARBA00022694"/>
    </source>
</evidence>
<dbReference type="GeneID" id="96998767"/>
<gene>
    <name evidence="10" type="primary">miaA</name>
    <name evidence="14" type="ORF">HMPREF9709_00768</name>
</gene>
<evidence type="ECO:0000256" key="13">
    <source>
        <dbReference type="RuleBase" id="RU003785"/>
    </source>
</evidence>
<evidence type="ECO:0000256" key="1">
    <source>
        <dbReference type="ARBA" id="ARBA00001946"/>
    </source>
</evidence>
<keyword evidence="15" id="KW-1185">Reference proteome</keyword>
<dbReference type="SUPFAM" id="SSF52540">
    <property type="entry name" value="P-loop containing nucleoside triphosphate hydrolases"/>
    <property type="match status" value="2"/>
</dbReference>
<dbReference type="GO" id="GO:0005524">
    <property type="term" value="F:ATP binding"/>
    <property type="evidence" value="ECO:0007669"/>
    <property type="project" value="UniProtKB-UniRule"/>
</dbReference>
<dbReference type="STRING" id="883114.HMPREF9709_00768"/>
<dbReference type="EMBL" id="AGEI01000020">
    <property type="protein sequence ID" value="EHR34461.1"/>
    <property type="molecule type" value="Genomic_DNA"/>
</dbReference>
<dbReference type="InterPro" id="IPR027417">
    <property type="entry name" value="P-loop_NTPase"/>
</dbReference>
<keyword evidence="5 10" id="KW-0819">tRNA processing</keyword>
<dbReference type="InterPro" id="IPR018022">
    <property type="entry name" value="IPT"/>
</dbReference>
<evidence type="ECO:0000256" key="2">
    <source>
        <dbReference type="ARBA" id="ARBA00003213"/>
    </source>
</evidence>